<evidence type="ECO:0000256" key="2">
    <source>
        <dbReference type="SAM" id="Phobius"/>
    </source>
</evidence>
<gene>
    <name evidence="3" type="ORF">H7965_25845</name>
</gene>
<organism evidence="3 4">
    <name type="scientific">Siccirubricoccus deserti</name>
    <dbReference type="NCBI Taxonomy" id="2013562"/>
    <lineage>
        <taxon>Bacteria</taxon>
        <taxon>Pseudomonadati</taxon>
        <taxon>Pseudomonadota</taxon>
        <taxon>Alphaproteobacteria</taxon>
        <taxon>Acetobacterales</taxon>
        <taxon>Roseomonadaceae</taxon>
        <taxon>Siccirubricoccus</taxon>
    </lineage>
</organism>
<comment type="caution">
    <text evidence="3">The sequence shown here is derived from an EMBL/GenBank/DDBJ whole genome shotgun (WGS) entry which is preliminary data.</text>
</comment>
<keyword evidence="2" id="KW-1133">Transmembrane helix</keyword>
<accession>A0A9X0R3T7</accession>
<feature type="transmembrane region" description="Helical" evidence="2">
    <location>
        <begin position="28"/>
        <end position="46"/>
    </location>
</feature>
<dbReference type="Proteomes" id="UP000600101">
    <property type="component" value="Unassembled WGS sequence"/>
</dbReference>
<feature type="region of interest" description="Disordered" evidence="1">
    <location>
        <begin position="352"/>
        <end position="371"/>
    </location>
</feature>
<name>A0A9X0R3T7_9PROT</name>
<protein>
    <submittedName>
        <fullName evidence="3">Uncharacterized protein</fullName>
    </submittedName>
</protein>
<evidence type="ECO:0000256" key="1">
    <source>
        <dbReference type="SAM" id="MobiDB-lite"/>
    </source>
</evidence>
<proteinExistence type="predicted"/>
<evidence type="ECO:0000313" key="3">
    <source>
        <dbReference type="EMBL" id="MBC4018690.1"/>
    </source>
</evidence>
<evidence type="ECO:0000313" key="4">
    <source>
        <dbReference type="Proteomes" id="UP000600101"/>
    </source>
</evidence>
<keyword evidence="4" id="KW-1185">Reference proteome</keyword>
<dbReference type="EMBL" id="JACOMF010000071">
    <property type="protein sequence ID" value="MBC4018690.1"/>
    <property type="molecule type" value="Genomic_DNA"/>
</dbReference>
<dbReference type="RefSeq" id="WP_186773434.1">
    <property type="nucleotide sequence ID" value="NZ_JACOMF010000071.1"/>
</dbReference>
<reference evidence="3" key="1">
    <citation type="submission" date="2020-08" db="EMBL/GenBank/DDBJ databases">
        <authorList>
            <person name="Hu Y."/>
            <person name="Nguyen S.V."/>
            <person name="Li F."/>
            <person name="Fanning S."/>
        </authorList>
    </citation>
    <scope>NUCLEOTIDE SEQUENCE</scope>
    <source>
        <strain evidence="3">SYSU D8009</strain>
    </source>
</reference>
<keyword evidence="2" id="KW-0812">Transmembrane</keyword>
<keyword evidence="2" id="KW-0472">Membrane</keyword>
<sequence length="371" mass="41219">MLEMPRPHQGNEEVSRHAGGGSNPVRPWYLVSFLGSIAGIFILYYMSLWTLSAVGRLPPPAFTNSICIDEKFAFLRQHPPVSPTLLVIGSSVAWRHFDGVTAERNSPGTVPLNGAFCGQSANQTVYTANWLLDRYPTVREVLFIAAPQDFDDCTTPPTASFNRQDVDGYVFGGTSPWLYYTRYFSLVSLIRNAIEIADKRSGENRIDPLVFDRYGSGPIESDRNRGRLLYGDVERLDPACFEALSHLSVKLQQEGRRLMVASTPLHPQWKLQYDPQGQMRNRFNSGILAALRTGGGQYWDSNLSFHLDETLFFDAIHLLWDGVPKFTEALARAFQFGSVAVVPTTRSVAFLPPGGRSLPPEGQAQDGIGSN</sequence>
<dbReference type="AlphaFoldDB" id="A0A9X0R3T7"/>